<dbReference type="AlphaFoldDB" id="A0AAD7WPB3"/>
<dbReference type="EMBL" id="JAINUG010000053">
    <property type="protein sequence ID" value="KAJ8404441.1"/>
    <property type="molecule type" value="Genomic_DNA"/>
</dbReference>
<name>A0AAD7WPB3_9TELE</name>
<evidence type="ECO:0000313" key="2">
    <source>
        <dbReference type="EMBL" id="KAJ8404441.1"/>
    </source>
</evidence>
<accession>A0AAD7WPB3</accession>
<organism evidence="2 3">
    <name type="scientific">Aldrovandia affinis</name>
    <dbReference type="NCBI Taxonomy" id="143900"/>
    <lineage>
        <taxon>Eukaryota</taxon>
        <taxon>Metazoa</taxon>
        <taxon>Chordata</taxon>
        <taxon>Craniata</taxon>
        <taxon>Vertebrata</taxon>
        <taxon>Euteleostomi</taxon>
        <taxon>Actinopterygii</taxon>
        <taxon>Neopterygii</taxon>
        <taxon>Teleostei</taxon>
        <taxon>Notacanthiformes</taxon>
        <taxon>Halosauridae</taxon>
        <taxon>Aldrovandia</taxon>
    </lineage>
</organism>
<dbReference type="Proteomes" id="UP001221898">
    <property type="component" value="Unassembled WGS sequence"/>
</dbReference>
<keyword evidence="3" id="KW-1185">Reference proteome</keyword>
<gene>
    <name evidence="2" type="ORF">AAFF_G00337080</name>
</gene>
<proteinExistence type="predicted"/>
<sequence>MQAVNCSAFQPGESVNPRRKKGHSTKFDCDWKGPCTVLHHLLGREYHLAPHQPAASYQVHQQCLCLASHLPHQRQLFSLSPVSASCLFLHPLVTSHQFLQGPQTQHM</sequence>
<evidence type="ECO:0000313" key="3">
    <source>
        <dbReference type="Proteomes" id="UP001221898"/>
    </source>
</evidence>
<reference evidence="2" key="1">
    <citation type="journal article" date="2023" name="Science">
        <title>Genome structures resolve the early diversification of teleost fishes.</title>
        <authorList>
            <person name="Parey E."/>
            <person name="Louis A."/>
            <person name="Montfort J."/>
            <person name="Bouchez O."/>
            <person name="Roques C."/>
            <person name="Iampietro C."/>
            <person name="Lluch J."/>
            <person name="Castinel A."/>
            <person name="Donnadieu C."/>
            <person name="Desvignes T."/>
            <person name="Floi Bucao C."/>
            <person name="Jouanno E."/>
            <person name="Wen M."/>
            <person name="Mejri S."/>
            <person name="Dirks R."/>
            <person name="Jansen H."/>
            <person name="Henkel C."/>
            <person name="Chen W.J."/>
            <person name="Zahm M."/>
            <person name="Cabau C."/>
            <person name="Klopp C."/>
            <person name="Thompson A.W."/>
            <person name="Robinson-Rechavi M."/>
            <person name="Braasch I."/>
            <person name="Lecointre G."/>
            <person name="Bobe J."/>
            <person name="Postlethwait J.H."/>
            <person name="Berthelot C."/>
            <person name="Roest Crollius H."/>
            <person name="Guiguen Y."/>
        </authorList>
    </citation>
    <scope>NUCLEOTIDE SEQUENCE</scope>
    <source>
        <strain evidence="2">NC1722</strain>
    </source>
</reference>
<feature type="region of interest" description="Disordered" evidence="1">
    <location>
        <begin position="1"/>
        <end position="25"/>
    </location>
</feature>
<evidence type="ECO:0000256" key="1">
    <source>
        <dbReference type="SAM" id="MobiDB-lite"/>
    </source>
</evidence>
<comment type="caution">
    <text evidence="2">The sequence shown here is derived from an EMBL/GenBank/DDBJ whole genome shotgun (WGS) entry which is preliminary data.</text>
</comment>
<protein>
    <submittedName>
        <fullName evidence="2">Uncharacterized protein</fullName>
    </submittedName>
</protein>